<reference evidence="1" key="1">
    <citation type="journal article" date="2023" name="Mol. Phylogenet. Evol.">
        <title>Genome-scale phylogeny and comparative genomics of the fungal order Sordariales.</title>
        <authorList>
            <person name="Hensen N."/>
            <person name="Bonometti L."/>
            <person name="Westerberg I."/>
            <person name="Brannstrom I.O."/>
            <person name="Guillou S."/>
            <person name="Cros-Aarteil S."/>
            <person name="Calhoun S."/>
            <person name="Haridas S."/>
            <person name="Kuo A."/>
            <person name="Mondo S."/>
            <person name="Pangilinan J."/>
            <person name="Riley R."/>
            <person name="LaButti K."/>
            <person name="Andreopoulos B."/>
            <person name="Lipzen A."/>
            <person name="Chen C."/>
            <person name="Yan M."/>
            <person name="Daum C."/>
            <person name="Ng V."/>
            <person name="Clum A."/>
            <person name="Steindorff A."/>
            <person name="Ohm R.A."/>
            <person name="Martin F."/>
            <person name="Silar P."/>
            <person name="Natvig D.O."/>
            <person name="Lalanne C."/>
            <person name="Gautier V."/>
            <person name="Ament-Velasquez S.L."/>
            <person name="Kruys A."/>
            <person name="Hutchinson M.I."/>
            <person name="Powell A.J."/>
            <person name="Barry K."/>
            <person name="Miller A.N."/>
            <person name="Grigoriev I.V."/>
            <person name="Debuchy R."/>
            <person name="Gladieux P."/>
            <person name="Hiltunen Thoren M."/>
            <person name="Johannesson H."/>
        </authorList>
    </citation>
    <scope>NUCLEOTIDE SEQUENCE</scope>
    <source>
        <strain evidence="1">CBS 532.94</strain>
    </source>
</reference>
<dbReference type="AlphaFoldDB" id="A0AAN7H7W1"/>
<name>A0AAN7H7W1_9PEZI</name>
<protein>
    <recommendedName>
        <fullName evidence="3">ATP-grasp domain-containing protein</fullName>
    </recommendedName>
</protein>
<proteinExistence type="predicted"/>
<dbReference type="InterPro" id="IPR053269">
    <property type="entry name" value="Asp-Met_ligase"/>
</dbReference>
<sequence>MGSTGSRAPAEVQLPTVKLDTTLAELYRRASPEDAHTRLAWISCGVTCGVDLSPHVPRNTKFVYEDQAFISTPSRDLSNGNAALRWSLAKKHLSLIPQRDAFVSGAAPVVLFHMGQSPEDVEHDRREAEATMSVLDPSQRPELIFCPGPSAIPMAEYGIDKLEYKVIFDGLQGYPLTHDLETHWLLNSKAALARSGLPTPKSHIVETEGWPPAADSCCSACREAAQDASRFPTIPPSCTGPRGQWLAQETDRILSAVRARPVPFVFKTQQAFGGAGTWLVTSDEKKSQLLAELSGEQQQPPNHHSNNDDDNSLLRKLLPLLTPSNAHLHPTTVLLTDLVSSPAGDYGLTFFVTSAGEALFLAAAEQMLTADVSSAWIGSTIHYARQDALRARFQRLMGRVARWVASHGYVGPVGADVLCCSSSRGENSEEGGREGPGEECYIVDLNVRTCGSLSLPLLRGHFVGRGLECASSFSIGVRGGRREFIEKWRGPFEEGRMLILSWYEDPEEGKSIADVVVGGENEERLAKLMKEVREDTEEVTF</sequence>
<organism evidence="1 2">
    <name type="scientific">Achaetomium macrosporum</name>
    <dbReference type="NCBI Taxonomy" id="79813"/>
    <lineage>
        <taxon>Eukaryota</taxon>
        <taxon>Fungi</taxon>
        <taxon>Dikarya</taxon>
        <taxon>Ascomycota</taxon>
        <taxon>Pezizomycotina</taxon>
        <taxon>Sordariomycetes</taxon>
        <taxon>Sordariomycetidae</taxon>
        <taxon>Sordariales</taxon>
        <taxon>Chaetomiaceae</taxon>
        <taxon>Achaetomium</taxon>
    </lineage>
</organism>
<evidence type="ECO:0008006" key="3">
    <source>
        <dbReference type="Google" id="ProtNLM"/>
    </source>
</evidence>
<dbReference type="EMBL" id="MU860351">
    <property type="protein sequence ID" value="KAK4234587.1"/>
    <property type="molecule type" value="Genomic_DNA"/>
</dbReference>
<dbReference type="PANTHER" id="PTHR37018">
    <property type="entry name" value="CULTURE SPECIFIC PROTEIN, PUTATIVE (AFU_ORTHOLOGUE AFUA_2G00130)-RELATED"/>
    <property type="match status" value="1"/>
</dbReference>
<gene>
    <name evidence="1" type="ORF">C8A03DRAFT_18537</name>
</gene>
<dbReference type="Proteomes" id="UP001303760">
    <property type="component" value="Unassembled WGS sequence"/>
</dbReference>
<keyword evidence="2" id="KW-1185">Reference proteome</keyword>
<evidence type="ECO:0000313" key="2">
    <source>
        <dbReference type="Proteomes" id="UP001303760"/>
    </source>
</evidence>
<dbReference type="PANTHER" id="PTHR37018:SF1">
    <property type="entry name" value="CULTURE SPECIFIC PROTEIN, PUTATIVE (AFU_ORTHOLOGUE AFUA_2G00130)-RELATED"/>
    <property type="match status" value="1"/>
</dbReference>
<evidence type="ECO:0000313" key="1">
    <source>
        <dbReference type="EMBL" id="KAK4234587.1"/>
    </source>
</evidence>
<accession>A0AAN7H7W1</accession>
<dbReference type="SUPFAM" id="SSF56059">
    <property type="entry name" value="Glutathione synthetase ATP-binding domain-like"/>
    <property type="match status" value="1"/>
</dbReference>
<comment type="caution">
    <text evidence="1">The sequence shown here is derived from an EMBL/GenBank/DDBJ whole genome shotgun (WGS) entry which is preliminary data.</text>
</comment>
<reference evidence="1" key="2">
    <citation type="submission" date="2023-05" db="EMBL/GenBank/DDBJ databases">
        <authorList>
            <consortium name="Lawrence Berkeley National Laboratory"/>
            <person name="Steindorff A."/>
            <person name="Hensen N."/>
            <person name="Bonometti L."/>
            <person name="Westerberg I."/>
            <person name="Brannstrom I.O."/>
            <person name="Guillou S."/>
            <person name="Cros-Aarteil S."/>
            <person name="Calhoun S."/>
            <person name="Haridas S."/>
            <person name="Kuo A."/>
            <person name="Mondo S."/>
            <person name="Pangilinan J."/>
            <person name="Riley R."/>
            <person name="Labutti K."/>
            <person name="Andreopoulos B."/>
            <person name="Lipzen A."/>
            <person name="Chen C."/>
            <person name="Yanf M."/>
            <person name="Daum C."/>
            <person name="Ng V."/>
            <person name="Clum A."/>
            <person name="Ohm R."/>
            <person name="Martin F."/>
            <person name="Silar P."/>
            <person name="Natvig D."/>
            <person name="Lalanne C."/>
            <person name="Gautier V."/>
            <person name="Ament-Velasquez S.L."/>
            <person name="Kruys A."/>
            <person name="Hutchinson M.I."/>
            <person name="Powell A.J."/>
            <person name="Barry K."/>
            <person name="Miller A.N."/>
            <person name="Grigoriev I.V."/>
            <person name="Debuchy R."/>
            <person name="Gladieux P."/>
            <person name="Thoren M.H."/>
            <person name="Johannesson H."/>
        </authorList>
    </citation>
    <scope>NUCLEOTIDE SEQUENCE</scope>
    <source>
        <strain evidence="1">CBS 532.94</strain>
    </source>
</reference>